<dbReference type="Proteomes" id="UP000730739">
    <property type="component" value="Unassembled WGS sequence"/>
</dbReference>
<gene>
    <name evidence="2" type="ORF">J2Z31_000788</name>
</gene>
<feature type="region of interest" description="Disordered" evidence="1">
    <location>
        <begin position="21"/>
        <end position="72"/>
    </location>
</feature>
<dbReference type="EMBL" id="JAGILA010000001">
    <property type="protein sequence ID" value="MBP2234298.1"/>
    <property type="molecule type" value="Genomic_DNA"/>
</dbReference>
<accession>A0ABS4QUG6</accession>
<feature type="compositionally biased region" description="Basic and acidic residues" evidence="1">
    <location>
        <begin position="21"/>
        <end position="32"/>
    </location>
</feature>
<reference evidence="2 3" key="1">
    <citation type="submission" date="2021-03" db="EMBL/GenBank/DDBJ databases">
        <title>Genomic Encyclopedia of Type Strains, Phase IV (KMG-IV): sequencing the most valuable type-strain genomes for metagenomic binning, comparative biology and taxonomic classification.</title>
        <authorList>
            <person name="Goeker M."/>
        </authorList>
    </citation>
    <scope>NUCLEOTIDE SEQUENCE [LARGE SCALE GENOMIC DNA]</scope>
    <source>
        <strain evidence="2 3">DSM 13372</strain>
    </source>
</reference>
<dbReference type="InterPro" id="IPR021327">
    <property type="entry name" value="DUF2934"/>
</dbReference>
<evidence type="ECO:0000313" key="2">
    <source>
        <dbReference type="EMBL" id="MBP2234298.1"/>
    </source>
</evidence>
<protein>
    <recommendedName>
        <fullName evidence="4">DUF2934 domain-containing protein</fullName>
    </recommendedName>
</protein>
<proteinExistence type="predicted"/>
<keyword evidence="3" id="KW-1185">Reference proteome</keyword>
<feature type="compositionally biased region" description="Polar residues" evidence="1">
    <location>
        <begin position="33"/>
        <end position="44"/>
    </location>
</feature>
<dbReference type="RefSeq" id="WP_209600546.1">
    <property type="nucleotide sequence ID" value="NZ_JAGILA010000001.1"/>
</dbReference>
<sequence length="72" mass="8242">MENDEEELIRRRAYAIWELEGRPDGQDLRHWEQASQESRSSAPNGDNLGRAGARQTPPQPRRKSTRNGARGQ</sequence>
<comment type="caution">
    <text evidence="2">The sequence shown here is derived from an EMBL/GenBank/DDBJ whole genome shotgun (WGS) entry which is preliminary data.</text>
</comment>
<name>A0ABS4QUG6_9HYPH</name>
<evidence type="ECO:0000256" key="1">
    <source>
        <dbReference type="SAM" id="MobiDB-lite"/>
    </source>
</evidence>
<evidence type="ECO:0008006" key="4">
    <source>
        <dbReference type="Google" id="ProtNLM"/>
    </source>
</evidence>
<dbReference type="Pfam" id="PF11154">
    <property type="entry name" value="DUF2934"/>
    <property type="match status" value="1"/>
</dbReference>
<evidence type="ECO:0000313" key="3">
    <source>
        <dbReference type="Proteomes" id="UP000730739"/>
    </source>
</evidence>
<organism evidence="2 3">
    <name type="scientific">Sinorhizobium kostiense</name>
    <dbReference type="NCBI Taxonomy" id="76747"/>
    <lineage>
        <taxon>Bacteria</taxon>
        <taxon>Pseudomonadati</taxon>
        <taxon>Pseudomonadota</taxon>
        <taxon>Alphaproteobacteria</taxon>
        <taxon>Hyphomicrobiales</taxon>
        <taxon>Rhizobiaceae</taxon>
        <taxon>Sinorhizobium/Ensifer group</taxon>
        <taxon>Sinorhizobium</taxon>
    </lineage>
</organism>